<feature type="domain" description="PB1-like" evidence="2">
    <location>
        <begin position="5"/>
        <end position="98"/>
    </location>
</feature>
<feature type="compositionally biased region" description="Acidic residues" evidence="1">
    <location>
        <begin position="156"/>
        <end position="179"/>
    </location>
</feature>
<evidence type="ECO:0000313" key="4">
    <source>
        <dbReference type="Proteomes" id="UP000626092"/>
    </source>
</evidence>
<dbReference type="InterPro" id="IPR058594">
    <property type="entry name" value="PB1-like_dom_pln"/>
</dbReference>
<evidence type="ECO:0000256" key="1">
    <source>
        <dbReference type="SAM" id="MobiDB-lite"/>
    </source>
</evidence>
<reference evidence="3" key="1">
    <citation type="submission" date="2019-11" db="EMBL/GenBank/DDBJ databases">
        <authorList>
            <person name="Liu Y."/>
            <person name="Hou J."/>
            <person name="Li T.-Q."/>
            <person name="Guan C.-H."/>
            <person name="Wu X."/>
            <person name="Wu H.-Z."/>
            <person name="Ling F."/>
            <person name="Zhang R."/>
            <person name="Shi X.-G."/>
            <person name="Ren J.-P."/>
            <person name="Chen E.-F."/>
            <person name="Sun J.-M."/>
        </authorList>
    </citation>
    <scope>NUCLEOTIDE SEQUENCE</scope>
    <source>
        <strain evidence="3">Adult_tree_wgs_1</strain>
        <tissue evidence="3">Leaves</tissue>
    </source>
</reference>
<dbReference type="AlphaFoldDB" id="A0A834HCD3"/>
<feature type="region of interest" description="Disordered" evidence="1">
    <location>
        <begin position="147"/>
        <end position="192"/>
    </location>
</feature>
<organism evidence="3 4">
    <name type="scientific">Rhododendron simsii</name>
    <name type="common">Sims's rhododendron</name>
    <dbReference type="NCBI Taxonomy" id="118357"/>
    <lineage>
        <taxon>Eukaryota</taxon>
        <taxon>Viridiplantae</taxon>
        <taxon>Streptophyta</taxon>
        <taxon>Embryophyta</taxon>
        <taxon>Tracheophyta</taxon>
        <taxon>Spermatophyta</taxon>
        <taxon>Magnoliopsida</taxon>
        <taxon>eudicotyledons</taxon>
        <taxon>Gunneridae</taxon>
        <taxon>Pentapetalae</taxon>
        <taxon>asterids</taxon>
        <taxon>Ericales</taxon>
        <taxon>Ericaceae</taxon>
        <taxon>Ericoideae</taxon>
        <taxon>Rhodoreae</taxon>
        <taxon>Rhododendron</taxon>
    </lineage>
</organism>
<accession>A0A834HCD3</accession>
<proteinExistence type="predicted"/>
<evidence type="ECO:0000259" key="2">
    <source>
        <dbReference type="Pfam" id="PF26130"/>
    </source>
</evidence>
<dbReference type="OrthoDB" id="1306225at2759"/>
<comment type="caution">
    <text evidence="3">The sequence shown here is derived from an EMBL/GenBank/DDBJ whole genome shotgun (WGS) entry which is preliminary data.</text>
</comment>
<keyword evidence="4" id="KW-1185">Reference proteome</keyword>
<dbReference type="Proteomes" id="UP000626092">
    <property type="component" value="Unassembled WGS sequence"/>
</dbReference>
<gene>
    <name evidence="3" type="ORF">RHSIM_Rhsim02G0144400</name>
</gene>
<dbReference type="Pfam" id="PF26130">
    <property type="entry name" value="PB1-like"/>
    <property type="match status" value="1"/>
</dbReference>
<evidence type="ECO:0000313" key="3">
    <source>
        <dbReference type="EMBL" id="KAF7151403.1"/>
    </source>
</evidence>
<dbReference type="EMBL" id="WJXA01000002">
    <property type="protein sequence ID" value="KAF7151403.1"/>
    <property type="molecule type" value="Genomic_DNA"/>
</dbReference>
<sequence length="203" mass="22815">MGCSTVTLLFYHGGYISKGPQKMHVGGNVTPLDIDPDLMSYIDLRAVVKELDSDICEMYQKGPHQTMDDRLVGLTSDQSMLDMLAMHKNSKVIDIYIHNPMLVENKTSGEKVSALTRADPTVQGDDLVYLDDLVDFDDKVDLDKIPADEGVIPADPLEDDEDDDFDRDWECGDESDDDNFSGFHESSEDDEEVEQMFAIKIRN</sequence>
<protein>
    <recommendedName>
        <fullName evidence="2">PB1-like domain-containing protein</fullName>
    </recommendedName>
</protein>
<name>A0A834HCD3_RHOSS</name>